<gene>
    <name evidence="2" type="ORF">WA1_04440</name>
</gene>
<dbReference type="AlphaFoldDB" id="A0A139WZC9"/>
<dbReference type="GO" id="GO:0004803">
    <property type="term" value="F:transposase activity"/>
    <property type="evidence" value="ECO:0007669"/>
    <property type="project" value="InterPro"/>
</dbReference>
<dbReference type="InterPro" id="IPR036515">
    <property type="entry name" value="Transposase_17_sf"/>
</dbReference>
<feature type="domain" description="Transposase IS200-like" evidence="1">
    <location>
        <begin position="11"/>
        <end position="132"/>
    </location>
</feature>
<sequence>MTKLRSGSHVVFSIHLHIVFVTKYRRKVFTSQMIVDMKEVFERVLVANNSKLEDCNGESDHVHLLVDLHPDNNISDLVASLKSASSRVLREKYKPVIDKYYWGKAKLWHDSKCIVSCGGAPLEVVKDYIQNQSGGRMEKIGASNP</sequence>
<dbReference type="PANTHER" id="PTHR33360">
    <property type="entry name" value="TRANSPOSASE FOR INSERTION SEQUENCE ELEMENT IS200"/>
    <property type="match status" value="1"/>
</dbReference>
<evidence type="ECO:0000313" key="2">
    <source>
        <dbReference type="EMBL" id="KYC37770.1"/>
    </source>
</evidence>
<dbReference type="PANTHER" id="PTHR33360:SF2">
    <property type="entry name" value="TRANSPOSASE FOR INSERTION SEQUENCE ELEMENT IS200"/>
    <property type="match status" value="1"/>
</dbReference>
<dbReference type="Gene3D" id="3.30.70.1290">
    <property type="entry name" value="Transposase IS200-like"/>
    <property type="match status" value="1"/>
</dbReference>
<protein>
    <submittedName>
        <fullName evidence="2">Transposase</fullName>
    </submittedName>
</protein>
<dbReference type="NCBIfam" id="NF033573">
    <property type="entry name" value="transpos_IS200"/>
    <property type="match status" value="1"/>
</dbReference>
<comment type="caution">
    <text evidence="2">The sequence shown here is derived from an EMBL/GenBank/DDBJ whole genome shotgun (WGS) entry which is preliminary data.</text>
</comment>
<organism evidence="2 3">
    <name type="scientific">Scytonema hofmannii PCC 7110</name>
    <dbReference type="NCBI Taxonomy" id="128403"/>
    <lineage>
        <taxon>Bacteria</taxon>
        <taxon>Bacillati</taxon>
        <taxon>Cyanobacteriota</taxon>
        <taxon>Cyanophyceae</taxon>
        <taxon>Nostocales</taxon>
        <taxon>Scytonemataceae</taxon>
        <taxon>Scytonema</taxon>
    </lineage>
</organism>
<dbReference type="Proteomes" id="UP000076925">
    <property type="component" value="Unassembled WGS sequence"/>
</dbReference>
<evidence type="ECO:0000313" key="3">
    <source>
        <dbReference type="Proteomes" id="UP000076925"/>
    </source>
</evidence>
<dbReference type="InterPro" id="IPR002686">
    <property type="entry name" value="Transposase_17"/>
</dbReference>
<dbReference type="SMART" id="SM01321">
    <property type="entry name" value="Y1_Tnp"/>
    <property type="match status" value="1"/>
</dbReference>
<dbReference type="EMBL" id="ANNX02000045">
    <property type="protein sequence ID" value="KYC37770.1"/>
    <property type="molecule type" value="Genomic_DNA"/>
</dbReference>
<dbReference type="SUPFAM" id="SSF143422">
    <property type="entry name" value="Transposase IS200-like"/>
    <property type="match status" value="1"/>
</dbReference>
<dbReference type="STRING" id="128403.WA1_04440"/>
<evidence type="ECO:0000259" key="1">
    <source>
        <dbReference type="SMART" id="SM01321"/>
    </source>
</evidence>
<name>A0A139WZC9_9CYAN</name>
<dbReference type="GO" id="GO:0003677">
    <property type="term" value="F:DNA binding"/>
    <property type="evidence" value="ECO:0007669"/>
    <property type="project" value="InterPro"/>
</dbReference>
<dbReference type="Pfam" id="PF01797">
    <property type="entry name" value="Y1_Tnp"/>
    <property type="match status" value="1"/>
</dbReference>
<dbReference type="GO" id="GO:0006313">
    <property type="term" value="P:DNA transposition"/>
    <property type="evidence" value="ECO:0007669"/>
    <property type="project" value="InterPro"/>
</dbReference>
<keyword evidence="3" id="KW-1185">Reference proteome</keyword>
<accession>A0A139WZC9</accession>
<dbReference type="RefSeq" id="WP_017743262.1">
    <property type="nucleotide sequence ID" value="NZ_KQ976354.1"/>
</dbReference>
<reference evidence="2 3" key="1">
    <citation type="journal article" date="2013" name="Genome Biol. Evol.">
        <title>Genomes of Stigonematalean cyanobacteria (subsection V) and the evolution of oxygenic photosynthesis from prokaryotes to plastids.</title>
        <authorList>
            <person name="Dagan T."/>
            <person name="Roettger M."/>
            <person name="Stucken K."/>
            <person name="Landan G."/>
            <person name="Koch R."/>
            <person name="Major P."/>
            <person name="Gould S.B."/>
            <person name="Goremykin V.V."/>
            <person name="Rippka R."/>
            <person name="Tandeau de Marsac N."/>
            <person name="Gugger M."/>
            <person name="Lockhart P.J."/>
            <person name="Allen J.F."/>
            <person name="Brune I."/>
            <person name="Maus I."/>
            <person name="Puhler A."/>
            <person name="Martin W.F."/>
        </authorList>
    </citation>
    <scope>NUCLEOTIDE SEQUENCE [LARGE SCALE GENOMIC DNA]</scope>
    <source>
        <strain evidence="2 3">PCC 7110</strain>
    </source>
</reference>
<proteinExistence type="predicted"/>